<dbReference type="SMART" id="SM00028">
    <property type="entry name" value="TPR"/>
    <property type="match status" value="4"/>
</dbReference>
<evidence type="ECO:0000313" key="4">
    <source>
        <dbReference type="EMBL" id="SUZ94220.1"/>
    </source>
</evidence>
<dbReference type="InterPro" id="IPR051012">
    <property type="entry name" value="CellSynth/LPSAsmb/PSIAsmb"/>
</dbReference>
<dbReference type="InterPro" id="IPR019734">
    <property type="entry name" value="TPR_rpt"/>
</dbReference>
<sequence length="350" mass="39708">MDITLLYLALALIASAGLIIYYFSFKGAQKPKTDTLFTEALNAMVKGDKSKAARLLRDVVKQDSDHIMAYLQLGNIIREDHPGQAIKIHQSLTVRPNISKELKVDIHQALALDYEKFTQFSKAKKEAEQVLKIEKRNIWALQYLLFLSEKEENWDQAVGLTKQIQKITGKHDPDDLARFQVYKGLEKLKSGFPDEARSFFNKALKSSPDFGLPYRYLGDVFEQIRDLVKAVENWESFAVRDIKNASLVFGKIESALFDLGRYSEVENFYRRILEIDSSNFEAIIRLANVLEEKGEDGAALSLIEDAIDPQSIDVRGEIMKLKLSLTTSTPVELSHQIDSILEKLSDAKDS</sequence>
<dbReference type="SUPFAM" id="SSF48452">
    <property type="entry name" value="TPR-like"/>
    <property type="match status" value="2"/>
</dbReference>
<keyword evidence="3" id="KW-0472">Membrane</keyword>
<evidence type="ECO:0000256" key="2">
    <source>
        <dbReference type="ARBA" id="ARBA00022803"/>
    </source>
</evidence>
<keyword evidence="3" id="KW-1133">Transmembrane helix</keyword>
<gene>
    <name evidence="4" type="ORF">METZ01_LOCUS47074</name>
</gene>
<dbReference type="PANTHER" id="PTHR45586">
    <property type="entry name" value="TPR REPEAT-CONTAINING PROTEIN PA4667"/>
    <property type="match status" value="1"/>
</dbReference>
<keyword evidence="2" id="KW-0802">TPR repeat</keyword>
<feature type="transmembrane region" description="Helical" evidence="3">
    <location>
        <begin position="6"/>
        <end position="23"/>
    </location>
</feature>
<name>A0A381RQQ5_9ZZZZ</name>
<dbReference type="InterPro" id="IPR011990">
    <property type="entry name" value="TPR-like_helical_dom_sf"/>
</dbReference>
<protein>
    <submittedName>
        <fullName evidence="4">Uncharacterized protein</fullName>
    </submittedName>
</protein>
<dbReference type="EMBL" id="UINC01002215">
    <property type="protein sequence ID" value="SUZ94220.1"/>
    <property type="molecule type" value="Genomic_DNA"/>
</dbReference>
<evidence type="ECO:0000256" key="1">
    <source>
        <dbReference type="ARBA" id="ARBA00022737"/>
    </source>
</evidence>
<accession>A0A381RQQ5</accession>
<dbReference type="PANTHER" id="PTHR45586:SF1">
    <property type="entry name" value="LIPOPOLYSACCHARIDE ASSEMBLY PROTEIN B"/>
    <property type="match status" value="1"/>
</dbReference>
<keyword evidence="3" id="KW-0812">Transmembrane</keyword>
<dbReference type="AlphaFoldDB" id="A0A381RQQ5"/>
<keyword evidence="1" id="KW-0677">Repeat</keyword>
<dbReference type="Gene3D" id="1.25.40.10">
    <property type="entry name" value="Tetratricopeptide repeat domain"/>
    <property type="match status" value="1"/>
</dbReference>
<organism evidence="4">
    <name type="scientific">marine metagenome</name>
    <dbReference type="NCBI Taxonomy" id="408172"/>
    <lineage>
        <taxon>unclassified sequences</taxon>
        <taxon>metagenomes</taxon>
        <taxon>ecological metagenomes</taxon>
    </lineage>
</organism>
<proteinExistence type="predicted"/>
<reference evidence="4" key="1">
    <citation type="submission" date="2018-05" db="EMBL/GenBank/DDBJ databases">
        <authorList>
            <person name="Lanie J.A."/>
            <person name="Ng W.-L."/>
            <person name="Kazmierczak K.M."/>
            <person name="Andrzejewski T.M."/>
            <person name="Davidsen T.M."/>
            <person name="Wayne K.J."/>
            <person name="Tettelin H."/>
            <person name="Glass J.I."/>
            <person name="Rusch D."/>
            <person name="Podicherti R."/>
            <person name="Tsui H.-C.T."/>
            <person name="Winkler M.E."/>
        </authorList>
    </citation>
    <scope>NUCLEOTIDE SEQUENCE</scope>
</reference>
<evidence type="ECO:0000256" key="3">
    <source>
        <dbReference type="SAM" id="Phobius"/>
    </source>
</evidence>